<gene>
    <name evidence="1" type="ORF">BECKLFY1418A_GA0070994_104019</name>
</gene>
<accession>A0A450UPJ8</accession>
<dbReference type="EMBL" id="CAADFH010000040">
    <property type="protein sequence ID" value="VFJ94458.1"/>
    <property type="molecule type" value="Genomic_DNA"/>
</dbReference>
<protein>
    <submittedName>
        <fullName evidence="1">Uncharacterized protein</fullName>
    </submittedName>
</protein>
<proteinExistence type="predicted"/>
<sequence length="54" mass="5989">MTRTFLVTGGTGFVGYRIPKECATSTTSPLRRYKVKIIIFPEYAGEASFVSIIN</sequence>
<evidence type="ECO:0000313" key="1">
    <source>
        <dbReference type="EMBL" id="VFJ94458.1"/>
    </source>
</evidence>
<dbReference type="AlphaFoldDB" id="A0A450UPJ8"/>
<organism evidence="1">
    <name type="scientific">Candidatus Kentrum sp. LFY</name>
    <dbReference type="NCBI Taxonomy" id="2126342"/>
    <lineage>
        <taxon>Bacteria</taxon>
        <taxon>Pseudomonadati</taxon>
        <taxon>Pseudomonadota</taxon>
        <taxon>Gammaproteobacteria</taxon>
        <taxon>Candidatus Kentrum</taxon>
    </lineage>
</organism>
<name>A0A450UPJ8_9GAMM</name>
<reference evidence="1" key="1">
    <citation type="submission" date="2019-02" db="EMBL/GenBank/DDBJ databases">
        <authorList>
            <person name="Gruber-Vodicka R. H."/>
            <person name="Seah K. B. B."/>
        </authorList>
    </citation>
    <scope>NUCLEOTIDE SEQUENCE</scope>
    <source>
        <strain evidence="1">BECK_M6</strain>
    </source>
</reference>